<dbReference type="AlphaFoldDB" id="A0A1A7NVG8"/>
<sequence length="153" mass="18111">MAKFQMIKLPGGVFSPANEIEEEHLKQLKNNEMYEIEINTKINPVLHRKMFQFFKFCFDYWCADNSLQKFANEKTQFDAFRKDLLVQAGHCEMVFDLKNPSEFRVVPKSISYKELNDDIKRRELYVAITQAAISTVFKDCNDEKIINQLYAFF</sequence>
<comment type="caution">
    <text evidence="1">The sequence shown here is derived from an EMBL/GenBank/DDBJ whole genome shotgun (WGS) entry which is preliminary data.</text>
</comment>
<dbReference type="Pfam" id="PF07105">
    <property type="entry name" value="DUF1367"/>
    <property type="match status" value="1"/>
</dbReference>
<evidence type="ECO:0000313" key="1">
    <source>
        <dbReference type="EMBL" id="OBW92999.1"/>
    </source>
</evidence>
<proteinExistence type="predicted"/>
<name>A0A1A7NVG8_9PAST</name>
<evidence type="ECO:0008006" key="3">
    <source>
        <dbReference type="Google" id="ProtNLM"/>
    </source>
</evidence>
<dbReference type="Proteomes" id="UP000092649">
    <property type="component" value="Unassembled WGS sequence"/>
</dbReference>
<dbReference type="InterPro" id="IPR009797">
    <property type="entry name" value="DUF1367"/>
</dbReference>
<organism evidence="1 2">
    <name type="scientific">Gallibacterium salpingitidis</name>
    <dbReference type="NCBI Taxonomy" id="505341"/>
    <lineage>
        <taxon>Bacteria</taxon>
        <taxon>Pseudomonadati</taxon>
        <taxon>Pseudomonadota</taxon>
        <taxon>Gammaproteobacteria</taxon>
        <taxon>Pasteurellales</taxon>
        <taxon>Pasteurellaceae</taxon>
        <taxon>Gallibacterium</taxon>
    </lineage>
</organism>
<gene>
    <name evidence="1" type="ORF">QS62_08010</name>
</gene>
<dbReference type="OrthoDB" id="1442247at2"/>
<reference evidence="1 2" key="1">
    <citation type="submission" date="2014-11" db="EMBL/GenBank/DDBJ databases">
        <title>Pan-genome of Gallibacterium spp.</title>
        <authorList>
            <person name="Kudirkiene E."/>
            <person name="Bojesen A.M."/>
        </authorList>
    </citation>
    <scope>NUCLEOTIDE SEQUENCE [LARGE SCALE GENOMIC DNA]</scope>
    <source>
        <strain evidence="1 2">F150</strain>
    </source>
</reference>
<protein>
    <recommendedName>
        <fullName evidence="3">DUF1367 domain-containing protein</fullName>
    </recommendedName>
</protein>
<dbReference type="RefSeq" id="WP_066108507.1">
    <property type="nucleotide sequence ID" value="NZ_JTJL01000042.1"/>
</dbReference>
<dbReference type="EMBL" id="JTJL01000042">
    <property type="protein sequence ID" value="OBW92999.1"/>
    <property type="molecule type" value="Genomic_DNA"/>
</dbReference>
<evidence type="ECO:0000313" key="2">
    <source>
        <dbReference type="Proteomes" id="UP000092649"/>
    </source>
</evidence>
<keyword evidence="2" id="KW-1185">Reference proteome</keyword>
<accession>A0A1A7NVG8</accession>